<dbReference type="GO" id="GO:0006508">
    <property type="term" value="P:proteolysis"/>
    <property type="evidence" value="ECO:0007669"/>
    <property type="project" value="UniProtKB-KW"/>
</dbReference>
<dbReference type="Gene3D" id="2.40.70.10">
    <property type="entry name" value="Acid Proteases"/>
    <property type="match status" value="2"/>
</dbReference>
<dbReference type="HOGENOM" id="CLU_013253_9_3_1"/>
<evidence type="ECO:0000256" key="6">
    <source>
        <dbReference type="PIRSR" id="PIRSR601461-1"/>
    </source>
</evidence>
<keyword evidence="3 9" id="KW-0732">Signal</keyword>
<organism evidence="11 12">
    <name type="scientific">Metarhizium album (strain ARSEF 1941)</name>
    <dbReference type="NCBI Taxonomy" id="1081103"/>
    <lineage>
        <taxon>Eukaryota</taxon>
        <taxon>Fungi</taxon>
        <taxon>Dikarya</taxon>
        <taxon>Ascomycota</taxon>
        <taxon>Pezizomycotina</taxon>
        <taxon>Sordariomycetes</taxon>
        <taxon>Hypocreomycetidae</taxon>
        <taxon>Hypocreales</taxon>
        <taxon>Clavicipitaceae</taxon>
        <taxon>Metarhizium</taxon>
    </lineage>
</organism>
<evidence type="ECO:0000313" key="11">
    <source>
        <dbReference type="EMBL" id="KHO00201.1"/>
    </source>
</evidence>
<evidence type="ECO:0000256" key="9">
    <source>
        <dbReference type="SAM" id="SignalP"/>
    </source>
</evidence>
<dbReference type="EMBL" id="AZHE01000003">
    <property type="protein sequence ID" value="KHO00201.1"/>
    <property type="molecule type" value="Genomic_DNA"/>
</dbReference>
<dbReference type="STRING" id="1081103.A0A0B2X4H2"/>
<dbReference type="InterPro" id="IPR033876">
    <property type="entry name" value="SAP-like"/>
</dbReference>
<dbReference type="AlphaFoldDB" id="A0A0B2X4H2"/>
<evidence type="ECO:0000259" key="10">
    <source>
        <dbReference type="PROSITE" id="PS51767"/>
    </source>
</evidence>
<name>A0A0B2X4H2_METAS</name>
<feature type="chain" id="PRO_5002096331" evidence="9">
    <location>
        <begin position="24"/>
        <end position="485"/>
    </location>
</feature>
<keyword evidence="2 7" id="KW-0645">Protease</keyword>
<gene>
    <name evidence="11" type="ORF">MAM_02124</name>
</gene>
<feature type="domain" description="Peptidase A1" evidence="10">
    <location>
        <begin position="70"/>
        <end position="422"/>
    </location>
</feature>
<dbReference type="SUPFAM" id="SSF50630">
    <property type="entry name" value="Acid proteases"/>
    <property type="match status" value="1"/>
</dbReference>
<protein>
    <submittedName>
        <fullName evidence="11">Peptidase A1</fullName>
    </submittedName>
</protein>
<feature type="active site" evidence="6">
    <location>
        <position position="285"/>
    </location>
</feature>
<dbReference type="GO" id="GO:0004190">
    <property type="term" value="F:aspartic-type endopeptidase activity"/>
    <property type="evidence" value="ECO:0007669"/>
    <property type="project" value="UniProtKB-KW"/>
</dbReference>
<dbReference type="CDD" id="cd05474">
    <property type="entry name" value="SAP_like"/>
    <property type="match status" value="1"/>
</dbReference>
<reference evidence="11 12" key="1">
    <citation type="journal article" date="2014" name="Proc. Natl. Acad. Sci. U.S.A.">
        <title>Trajectory and genomic determinants of fungal-pathogen speciation and host adaptation.</title>
        <authorList>
            <person name="Hu X."/>
            <person name="Xiao G."/>
            <person name="Zheng P."/>
            <person name="Shang Y."/>
            <person name="Su Y."/>
            <person name="Zhang X."/>
            <person name="Liu X."/>
            <person name="Zhan S."/>
            <person name="St Leger R.J."/>
            <person name="Wang C."/>
        </authorList>
    </citation>
    <scope>NUCLEOTIDE SEQUENCE [LARGE SCALE GENOMIC DNA]</scope>
    <source>
        <strain evidence="11 12">ARSEF 1941</strain>
    </source>
</reference>
<dbReference type="InterPro" id="IPR021109">
    <property type="entry name" value="Peptidase_aspartic_dom_sf"/>
</dbReference>
<dbReference type="Pfam" id="PF00026">
    <property type="entry name" value="Asp"/>
    <property type="match status" value="1"/>
</dbReference>
<feature type="region of interest" description="Disordered" evidence="8">
    <location>
        <begin position="441"/>
        <end position="463"/>
    </location>
</feature>
<feature type="signal peptide" evidence="9">
    <location>
        <begin position="1"/>
        <end position="23"/>
    </location>
</feature>
<dbReference type="OrthoDB" id="771136at2759"/>
<keyword evidence="4 7" id="KW-0064">Aspartyl protease</keyword>
<comment type="similarity">
    <text evidence="1 7">Belongs to the peptidase A1 family.</text>
</comment>
<dbReference type="InterPro" id="IPR001461">
    <property type="entry name" value="Aspartic_peptidase_A1"/>
</dbReference>
<feature type="active site" evidence="6">
    <location>
        <position position="88"/>
    </location>
</feature>
<keyword evidence="5 7" id="KW-0378">Hydrolase</keyword>
<evidence type="ECO:0000256" key="3">
    <source>
        <dbReference type="ARBA" id="ARBA00022729"/>
    </source>
</evidence>
<accession>A0A0B2X4H2</accession>
<dbReference type="PROSITE" id="PS00141">
    <property type="entry name" value="ASP_PROTEASE"/>
    <property type="match status" value="1"/>
</dbReference>
<evidence type="ECO:0000256" key="2">
    <source>
        <dbReference type="ARBA" id="ARBA00022670"/>
    </source>
</evidence>
<dbReference type="InterPro" id="IPR001969">
    <property type="entry name" value="Aspartic_peptidase_AS"/>
</dbReference>
<keyword evidence="12" id="KW-1185">Reference proteome</keyword>
<dbReference type="GeneID" id="63736579"/>
<comment type="caution">
    <text evidence="11">The sequence shown here is derived from an EMBL/GenBank/DDBJ whole genome shotgun (WGS) entry which is preliminary data.</text>
</comment>
<evidence type="ECO:0000256" key="7">
    <source>
        <dbReference type="RuleBase" id="RU000454"/>
    </source>
</evidence>
<sequence>MPSSLLRVVFVVFVLGTVTTVSGGTLSVPLQRRGPSPEHYKTLARAISRRATDNGTAELTALNNITAAGYYVDFSIGTPGQSLKFQLDTGSSDTWMNSPQTRYCRSAAAQSQSGYCTATFKPEDSKTFSLVDEGGFDITYLDDQQITGDYFNDTVTIDGHEITNQQLGLALSSSRATGIVGLGFSANVATSNKYPTIVDNMVDQGIIAHPSFSLYLNGIDAQSGTILFGGIDSAKYLGSLASLPLRPMPNDRGTNVTSYAIAIKSLSATGVKVPPVAPESVAILDSGSTICLVPDSIANPIQDKFGVVTLQAQGGPATPLIDCAWKGGKGKGAGLSFGFGGKTINVPIADMAVDNLPEEAQQILKGGDAPPVLRGWGRVCLFGLGGSRAYGVRSDRFYLLGDTFLRSAYVAYDLANRQVGLAQSNVNATGSNVVEIQKGAKSLPNVTGSDGPGPEVRQDSASGRNVPSSVAAVLVLGAAVAFSAV</sequence>
<dbReference type="InterPro" id="IPR033121">
    <property type="entry name" value="PEPTIDASE_A1"/>
</dbReference>
<dbReference type="PANTHER" id="PTHR47966:SF65">
    <property type="entry name" value="ASPARTIC-TYPE ENDOPEPTIDASE"/>
    <property type="match status" value="1"/>
</dbReference>
<evidence type="ECO:0000313" key="12">
    <source>
        <dbReference type="Proteomes" id="UP000030816"/>
    </source>
</evidence>
<evidence type="ECO:0000256" key="4">
    <source>
        <dbReference type="ARBA" id="ARBA00022750"/>
    </source>
</evidence>
<dbReference type="PROSITE" id="PS51767">
    <property type="entry name" value="PEPTIDASE_A1"/>
    <property type="match status" value="1"/>
</dbReference>
<dbReference type="Proteomes" id="UP000030816">
    <property type="component" value="Unassembled WGS sequence"/>
</dbReference>
<proteinExistence type="inferred from homology"/>
<evidence type="ECO:0000256" key="1">
    <source>
        <dbReference type="ARBA" id="ARBA00007447"/>
    </source>
</evidence>
<dbReference type="PANTHER" id="PTHR47966">
    <property type="entry name" value="BETA-SITE APP-CLEAVING ENZYME, ISOFORM A-RELATED"/>
    <property type="match status" value="1"/>
</dbReference>
<evidence type="ECO:0000256" key="8">
    <source>
        <dbReference type="SAM" id="MobiDB-lite"/>
    </source>
</evidence>
<dbReference type="PRINTS" id="PR00792">
    <property type="entry name" value="PEPSIN"/>
</dbReference>
<evidence type="ECO:0000256" key="5">
    <source>
        <dbReference type="ARBA" id="ARBA00022801"/>
    </source>
</evidence>
<dbReference type="RefSeq" id="XP_040681266.1">
    <property type="nucleotide sequence ID" value="XM_040820923.1"/>
</dbReference>